<feature type="domain" description="FAD-binding PCMH-type" evidence="5">
    <location>
        <begin position="35"/>
        <end position="213"/>
    </location>
</feature>
<dbReference type="InterPro" id="IPR050416">
    <property type="entry name" value="FAD-linked_Oxidoreductase"/>
</dbReference>
<dbReference type="InterPro" id="IPR036318">
    <property type="entry name" value="FAD-bd_PCMH-like_sf"/>
</dbReference>
<dbReference type="EMBL" id="WJXW01000001">
    <property type="protein sequence ID" value="KAF9741719.1"/>
    <property type="molecule type" value="Genomic_DNA"/>
</dbReference>
<evidence type="ECO:0000256" key="3">
    <source>
        <dbReference type="ARBA" id="ARBA00022827"/>
    </source>
</evidence>
<dbReference type="InterPro" id="IPR006094">
    <property type="entry name" value="Oxid_FAD_bind_N"/>
</dbReference>
<reference evidence="6" key="1">
    <citation type="journal article" date="2020" name="Mol. Plant Microbe Interact.">
        <title>Genome Sequence of the Biocontrol Agent Coniothyrium minitans strain Conio (IMI 134523).</title>
        <authorList>
            <person name="Patel D."/>
            <person name="Shittu T.A."/>
            <person name="Baroncelli R."/>
            <person name="Muthumeenakshi S."/>
            <person name="Osborne T.H."/>
            <person name="Janganan T.K."/>
            <person name="Sreenivasaprasad S."/>
        </authorList>
    </citation>
    <scope>NUCLEOTIDE SEQUENCE</scope>
    <source>
        <strain evidence="6">Conio</strain>
    </source>
</reference>
<organism evidence="6 7">
    <name type="scientific">Paraphaeosphaeria minitans</name>
    <dbReference type="NCBI Taxonomy" id="565426"/>
    <lineage>
        <taxon>Eukaryota</taxon>
        <taxon>Fungi</taxon>
        <taxon>Dikarya</taxon>
        <taxon>Ascomycota</taxon>
        <taxon>Pezizomycotina</taxon>
        <taxon>Dothideomycetes</taxon>
        <taxon>Pleosporomycetidae</taxon>
        <taxon>Pleosporales</taxon>
        <taxon>Massarineae</taxon>
        <taxon>Didymosphaeriaceae</taxon>
        <taxon>Paraphaeosphaeria</taxon>
    </lineage>
</organism>
<dbReference type="GO" id="GO:0071949">
    <property type="term" value="F:FAD binding"/>
    <property type="evidence" value="ECO:0007669"/>
    <property type="project" value="InterPro"/>
</dbReference>
<dbReference type="InterPro" id="IPR016166">
    <property type="entry name" value="FAD-bd_PCMH"/>
</dbReference>
<sequence length="482" mass="51247">MADLRAALPQTCDVFVPSPGTKPEELLPNRWSRTAISTPHAIVTPTTIPDIVATINYATSHGLKVIPSGGARASFVPVTQDVIYLDLRHFSSFSLDEDKREVTFGGACISGPLIKGLAEKGWYTATPSGNGVGMTGALLGGLNHPLVGVHGMGKDLVKSFTIVPFSMPDGGELRPVTVTRESEGEERILFDVLRGAGHGMGVIVSATMEAYPLADLKLEGGDKVWQRTLVFPPNAVDAAADAYLALQTNAPSNMSFFTGFMRAPPNAPRPGAPVVLLAASFFGPAAAAEKATAITFSDAVLSKTVNAITTLTPFGDLHNALDPTNAPGGYKELHGAFVRSIGAPSLSSIFASFLSYTNDKPELFGTSVIFPASNTAKSESLAAKDDLYNLRDRGIYVQVKTSYPTAAGKPEADAFAKSVHELARTDDREAGRRDWNFANNMVEGMDLKNVYTSEQISEIARVAGIWNKGGVGWCPTASGWRR</sequence>
<dbReference type="GO" id="GO:0016491">
    <property type="term" value="F:oxidoreductase activity"/>
    <property type="evidence" value="ECO:0007669"/>
    <property type="project" value="UniProtKB-KW"/>
</dbReference>
<evidence type="ECO:0000256" key="2">
    <source>
        <dbReference type="ARBA" id="ARBA00022630"/>
    </source>
</evidence>
<dbReference type="PANTHER" id="PTHR42973">
    <property type="entry name" value="BINDING OXIDOREDUCTASE, PUTATIVE (AFU_ORTHOLOGUE AFUA_1G17690)-RELATED"/>
    <property type="match status" value="1"/>
</dbReference>
<dbReference type="Gene3D" id="3.30.465.10">
    <property type="match status" value="1"/>
</dbReference>
<dbReference type="Proteomes" id="UP000756921">
    <property type="component" value="Unassembled WGS sequence"/>
</dbReference>
<evidence type="ECO:0000256" key="1">
    <source>
        <dbReference type="ARBA" id="ARBA00005466"/>
    </source>
</evidence>
<dbReference type="Pfam" id="PF01565">
    <property type="entry name" value="FAD_binding_4"/>
    <property type="match status" value="1"/>
</dbReference>
<dbReference type="InterPro" id="IPR016167">
    <property type="entry name" value="FAD-bd_PCMH_sub1"/>
</dbReference>
<dbReference type="PROSITE" id="PS51387">
    <property type="entry name" value="FAD_PCMH"/>
    <property type="match status" value="1"/>
</dbReference>
<accession>A0A9P6GUC2</accession>
<keyword evidence="2" id="KW-0285">Flavoprotein</keyword>
<dbReference type="OrthoDB" id="415825at2759"/>
<evidence type="ECO:0000313" key="7">
    <source>
        <dbReference type="Proteomes" id="UP000756921"/>
    </source>
</evidence>
<gene>
    <name evidence="6" type="ORF">PMIN01_01258</name>
</gene>
<comment type="caution">
    <text evidence="6">The sequence shown here is derived from an EMBL/GenBank/DDBJ whole genome shotgun (WGS) entry which is preliminary data.</text>
</comment>
<evidence type="ECO:0000256" key="4">
    <source>
        <dbReference type="ARBA" id="ARBA00023002"/>
    </source>
</evidence>
<keyword evidence="3" id="KW-0274">FAD</keyword>
<dbReference type="AlphaFoldDB" id="A0A9P6GUC2"/>
<dbReference type="Gene3D" id="3.40.462.20">
    <property type="match status" value="1"/>
</dbReference>
<dbReference type="SUPFAM" id="SSF56176">
    <property type="entry name" value="FAD-binding/transporter-associated domain-like"/>
    <property type="match status" value="1"/>
</dbReference>
<dbReference type="Gene3D" id="3.30.43.10">
    <property type="entry name" value="Uridine Diphospho-n-acetylenolpyruvylglucosamine Reductase, domain 2"/>
    <property type="match status" value="1"/>
</dbReference>
<dbReference type="PANTHER" id="PTHR42973:SF7">
    <property type="entry name" value="FAD-BINDING PCMH-TYPE DOMAIN-CONTAINING PROTEIN"/>
    <property type="match status" value="1"/>
</dbReference>
<dbReference type="InterPro" id="IPR016169">
    <property type="entry name" value="FAD-bd_PCMH_sub2"/>
</dbReference>
<keyword evidence="7" id="KW-1185">Reference proteome</keyword>
<name>A0A9P6GUC2_9PLEO</name>
<comment type="similarity">
    <text evidence="1">Belongs to the oxygen-dependent FAD-linked oxidoreductase family.</text>
</comment>
<evidence type="ECO:0000313" key="6">
    <source>
        <dbReference type="EMBL" id="KAF9741719.1"/>
    </source>
</evidence>
<keyword evidence="4" id="KW-0560">Oxidoreductase</keyword>
<proteinExistence type="inferred from homology"/>
<evidence type="ECO:0000259" key="5">
    <source>
        <dbReference type="PROSITE" id="PS51387"/>
    </source>
</evidence>
<protein>
    <submittedName>
        <fullName evidence="6">FAD-dependent oxygenase</fullName>
    </submittedName>
</protein>